<comment type="caution">
    <text evidence="2">The sequence shown here is derived from an EMBL/GenBank/DDBJ whole genome shotgun (WGS) entry which is preliminary data.</text>
</comment>
<dbReference type="InterPro" id="IPR003793">
    <property type="entry name" value="UPF0166"/>
</dbReference>
<reference evidence="2 3" key="1">
    <citation type="submission" date="2016-05" db="EMBL/GenBank/DDBJ databases">
        <title>Microbial solvent formation.</title>
        <authorList>
            <person name="Poehlein A."/>
            <person name="Montoya Solano J.D."/>
            <person name="Flitsch S."/>
            <person name="Krabben P."/>
            <person name="Duerre P."/>
            <person name="Daniel R."/>
        </authorList>
    </citation>
    <scope>NUCLEOTIDE SEQUENCE [LARGE SCALE GENOMIC DNA]</scope>
    <source>
        <strain evidence="2 3">L1-8</strain>
    </source>
</reference>
<accession>A0A1S8N2D0</accession>
<dbReference type="InterPro" id="IPR015867">
    <property type="entry name" value="N-reg_PII/ATP_PRibTrfase_C"/>
</dbReference>
<gene>
    <name evidence="2" type="ORF">CLOSAC_31810</name>
</gene>
<dbReference type="Pfam" id="PF02641">
    <property type="entry name" value="DUF190"/>
    <property type="match status" value="1"/>
</dbReference>
<dbReference type="InterPro" id="IPR011322">
    <property type="entry name" value="N-reg_PII-like_a/b"/>
</dbReference>
<evidence type="ECO:0000313" key="3">
    <source>
        <dbReference type="Proteomes" id="UP000191154"/>
    </source>
</evidence>
<comment type="similarity">
    <text evidence="1">Belongs to the UPF0166 family.</text>
</comment>
<dbReference type="EMBL" id="LZYZ01000006">
    <property type="protein sequence ID" value="OOM10560.1"/>
    <property type="molecule type" value="Genomic_DNA"/>
</dbReference>
<proteinExistence type="inferred from homology"/>
<evidence type="ECO:0000313" key="2">
    <source>
        <dbReference type="EMBL" id="OOM10560.1"/>
    </source>
</evidence>
<dbReference type="AlphaFoldDB" id="A0A1S8N2D0"/>
<dbReference type="Proteomes" id="UP000191154">
    <property type="component" value="Unassembled WGS sequence"/>
</dbReference>
<dbReference type="Gene3D" id="3.30.70.120">
    <property type="match status" value="1"/>
</dbReference>
<dbReference type="SUPFAM" id="SSF54913">
    <property type="entry name" value="GlnB-like"/>
    <property type="match status" value="1"/>
</dbReference>
<sequence>MWFKREEYENVLRFLQKKKVIWATMTKGLVGYEKDRVIYKQKIFSFSEKMPVVIERVVPCEYLKDLLNELKNMVEEGTVFVTPIDLFINK</sequence>
<name>A0A1S8N2D0_CLOSA</name>
<organism evidence="2 3">
    <name type="scientific">Clostridium saccharobutylicum</name>
    <dbReference type="NCBI Taxonomy" id="169679"/>
    <lineage>
        <taxon>Bacteria</taxon>
        <taxon>Bacillati</taxon>
        <taxon>Bacillota</taxon>
        <taxon>Clostridia</taxon>
        <taxon>Eubacteriales</taxon>
        <taxon>Clostridiaceae</taxon>
        <taxon>Clostridium</taxon>
    </lineage>
</organism>
<evidence type="ECO:0000256" key="1">
    <source>
        <dbReference type="ARBA" id="ARBA00010554"/>
    </source>
</evidence>
<protein>
    <submittedName>
        <fullName evidence="2">Uncharacterized protein</fullName>
    </submittedName>
</protein>